<dbReference type="SUPFAM" id="SSF47090">
    <property type="entry name" value="PGBD-like"/>
    <property type="match status" value="1"/>
</dbReference>
<dbReference type="InterPro" id="IPR036366">
    <property type="entry name" value="PGBDSf"/>
</dbReference>
<reference evidence="2 3" key="1">
    <citation type="submission" date="2024-02" db="EMBL/GenBank/DDBJ databases">
        <title>Genome analysis and characterization of Microbaculum marinisediminis sp. nov., isolated from marine sediment.</title>
        <authorList>
            <person name="Du Z.-J."/>
            <person name="Ye Y.-Q."/>
            <person name="Zhang Z.-R."/>
            <person name="Yuan S.-M."/>
            <person name="Zhang X.-Y."/>
        </authorList>
    </citation>
    <scope>NUCLEOTIDE SEQUENCE [LARGE SCALE GENOMIC DNA]</scope>
    <source>
        <strain evidence="2 3">SDUM1044001</strain>
    </source>
</reference>
<dbReference type="InterPro" id="IPR002477">
    <property type="entry name" value="Peptidoglycan-bd-like"/>
</dbReference>
<evidence type="ECO:0000313" key="3">
    <source>
        <dbReference type="Proteomes" id="UP001378188"/>
    </source>
</evidence>
<dbReference type="EMBL" id="JAZHOF010000004">
    <property type="protein sequence ID" value="MEJ8572109.1"/>
    <property type="molecule type" value="Genomic_DNA"/>
</dbReference>
<dbReference type="AlphaFoldDB" id="A0AAW9RRR7"/>
<evidence type="ECO:0000259" key="1">
    <source>
        <dbReference type="Pfam" id="PF01471"/>
    </source>
</evidence>
<organism evidence="2 3">
    <name type="scientific">Microbaculum marinum</name>
    <dbReference type="NCBI Taxonomy" id="1764581"/>
    <lineage>
        <taxon>Bacteria</taxon>
        <taxon>Pseudomonadati</taxon>
        <taxon>Pseudomonadota</taxon>
        <taxon>Alphaproteobacteria</taxon>
        <taxon>Hyphomicrobiales</taxon>
        <taxon>Tepidamorphaceae</taxon>
        <taxon>Microbaculum</taxon>
    </lineage>
</organism>
<evidence type="ECO:0000313" key="2">
    <source>
        <dbReference type="EMBL" id="MEJ8572109.1"/>
    </source>
</evidence>
<dbReference type="Pfam" id="PF01471">
    <property type="entry name" value="PG_binding_1"/>
    <property type="match status" value="1"/>
</dbReference>
<name>A0AAW9RRR7_9HYPH</name>
<keyword evidence="3" id="KW-1185">Reference proteome</keyword>
<sequence length="226" mass="24232">MAIQTALRSQGFDPGPLDGIWGRATMAAVKEFQKRHGLAVDGVVDDATEGALFAQSAALPDLSRFVWMSEARRLRGVKEVEGPASNPTIIDWAEGAGIDYKGDDVPWCGLFAAHCIGSTLPDEPLPQNPLGARNWARFGVPSEPVWGAVMVFWRGSRDGWQGHVGFYNGEDGTAYSVLGGNQSDSVNTTRIAKARLLEARWPATAAHLRGARVRTSATGALSENEA</sequence>
<feature type="domain" description="Peptidoglycan binding-like" evidence="1">
    <location>
        <begin position="2"/>
        <end position="52"/>
    </location>
</feature>
<proteinExistence type="predicted"/>
<dbReference type="InterPro" id="IPR013423">
    <property type="entry name" value="CHP02594"/>
</dbReference>
<dbReference type="RefSeq" id="WP_340329807.1">
    <property type="nucleotide sequence ID" value="NZ_JAZHOF010000004.1"/>
</dbReference>
<accession>A0AAW9RRR7</accession>
<dbReference type="NCBIfam" id="TIGR02594">
    <property type="entry name" value="TIGR02594 family protein"/>
    <property type="match status" value="1"/>
</dbReference>
<dbReference type="Gene3D" id="1.10.101.10">
    <property type="entry name" value="PGBD-like superfamily/PGBD"/>
    <property type="match status" value="1"/>
</dbReference>
<comment type="caution">
    <text evidence="2">The sequence shown here is derived from an EMBL/GenBank/DDBJ whole genome shotgun (WGS) entry which is preliminary data.</text>
</comment>
<dbReference type="InterPro" id="IPR036365">
    <property type="entry name" value="PGBD-like_sf"/>
</dbReference>
<dbReference type="Proteomes" id="UP001378188">
    <property type="component" value="Unassembled WGS sequence"/>
</dbReference>
<gene>
    <name evidence="2" type="ORF">V3328_11535</name>
</gene>
<protein>
    <submittedName>
        <fullName evidence="2">TIGR02594 family protein</fullName>
    </submittedName>
</protein>